<evidence type="ECO:0000259" key="10">
    <source>
        <dbReference type="PROSITE" id="PS50011"/>
    </source>
</evidence>
<evidence type="ECO:0000256" key="7">
    <source>
        <dbReference type="ARBA" id="ARBA00033194"/>
    </source>
</evidence>
<name>A0A6G1HBB4_9PEZI</name>
<protein>
    <recommendedName>
        <fullName evidence="5">EKC/KEOPS complex subunit BUD32</fullName>
        <ecNumber evidence="3">2.7.11.1</ecNumber>
    </recommendedName>
    <alternativeName>
        <fullName evidence="6 7">Atypical Serine/threonine protein kinase BUD32</fullName>
    </alternativeName>
    <alternativeName>
        <fullName evidence="4">EKC/KEOPS complex subunit bud32</fullName>
    </alternativeName>
</protein>
<dbReference type="PROSITE" id="PS00109">
    <property type="entry name" value="PROTEIN_KINASE_TYR"/>
    <property type="match status" value="1"/>
</dbReference>
<evidence type="ECO:0000256" key="4">
    <source>
        <dbReference type="ARBA" id="ARBA00013948"/>
    </source>
</evidence>
<comment type="catalytic activity">
    <reaction evidence="8">
        <text>L-threonyl-[protein] + ATP = O-phospho-L-threonyl-[protein] + ADP + H(+)</text>
        <dbReference type="Rhea" id="RHEA:46608"/>
        <dbReference type="Rhea" id="RHEA-COMP:11060"/>
        <dbReference type="Rhea" id="RHEA-COMP:11605"/>
        <dbReference type="ChEBI" id="CHEBI:15378"/>
        <dbReference type="ChEBI" id="CHEBI:30013"/>
        <dbReference type="ChEBI" id="CHEBI:30616"/>
        <dbReference type="ChEBI" id="CHEBI:61977"/>
        <dbReference type="ChEBI" id="CHEBI:456216"/>
        <dbReference type="EC" id="2.7.11.1"/>
    </reaction>
</comment>
<dbReference type="InterPro" id="IPR011009">
    <property type="entry name" value="Kinase-like_dom_sf"/>
</dbReference>
<evidence type="ECO:0000256" key="6">
    <source>
        <dbReference type="ARBA" id="ARBA00030980"/>
    </source>
</evidence>
<evidence type="ECO:0000256" key="5">
    <source>
        <dbReference type="ARBA" id="ARBA00019973"/>
    </source>
</evidence>
<reference evidence="11" key="1">
    <citation type="journal article" date="2020" name="Stud. Mycol.">
        <title>101 Dothideomycetes genomes: a test case for predicting lifestyles and emergence of pathogens.</title>
        <authorList>
            <person name="Haridas S."/>
            <person name="Albert R."/>
            <person name="Binder M."/>
            <person name="Bloem J."/>
            <person name="Labutti K."/>
            <person name="Salamov A."/>
            <person name="Andreopoulos B."/>
            <person name="Baker S."/>
            <person name="Barry K."/>
            <person name="Bills G."/>
            <person name="Bluhm B."/>
            <person name="Cannon C."/>
            <person name="Castanera R."/>
            <person name="Culley D."/>
            <person name="Daum C."/>
            <person name="Ezra D."/>
            <person name="Gonzalez J."/>
            <person name="Henrissat B."/>
            <person name="Kuo A."/>
            <person name="Liang C."/>
            <person name="Lipzen A."/>
            <person name="Lutzoni F."/>
            <person name="Magnuson J."/>
            <person name="Mondo S."/>
            <person name="Nolan M."/>
            <person name="Ohm R."/>
            <person name="Pangilinan J."/>
            <person name="Park H.-J."/>
            <person name="Ramirez L."/>
            <person name="Alfaro M."/>
            <person name="Sun H."/>
            <person name="Tritt A."/>
            <person name="Yoshinaga Y."/>
            <person name="Zwiers L.-H."/>
            <person name="Turgeon B."/>
            <person name="Goodwin S."/>
            <person name="Spatafora J."/>
            <person name="Crous P."/>
            <person name="Grigoriev I."/>
        </authorList>
    </citation>
    <scope>NUCLEOTIDE SEQUENCE</scope>
    <source>
        <strain evidence="11">CBS 113979</strain>
    </source>
</reference>
<dbReference type="PROSITE" id="PS50011">
    <property type="entry name" value="PROTEIN_KINASE_DOM"/>
    <property type="match status" value="1"/>
</dbReference>
<dbReference type="SUPFAM" id="SSF56112">
    <property type="entry name" value="Protein kinase-like (PK-like)"/>
    <property type="match status" value="1"/>
</dbReference>
<dbReference type="InterPro" id="IPR000719">
    <property type="entry name" value="Prot_kinase_dom"/>
</dbReference>
<organism evidence="11 12">
    <name type="scientific">Aulographum hederae CBS 113979</name>
    <dbReference type="NCBI Taxonomy" id="1176131"/>
    <lineage>
        <taxon>Eukaryota</taxon>
        <taxon>Fungi</taxon>
        <taxon>Dikarya</taxon>
        <taxon>Ascomycota</taxon>
        <taxon>Pezizomycotina</taxon>
        <taxon>Dothideomycetes</taxon>
        <taxon>Pleosporomycetidae</taxon>
        <taxon>Aulographales</taxon>
        <taxon>Aulographaceae</taxon>
    </lineage>
</organism>
<dbReference type="EC" id="2.7.11.1" evidence="3"/>
<evidence type="ECO:0000256" key="8">
    <source>
        <dbReference type="ARBA" id="ARBA00047899"/>
    </source>
</evidence>
<accession>A0A6G1HBB4</accession>
<gene>
    <name evidence="11" type="ORF">K402DRAFT_444333</name>
</gene>
<dbReference type="InterPro" id="IPR008266">
    <property type="entry name" value="Tyr_kinase_AS"/>
</dbReference>
<evidence type="ECO:0000256" key="1">
    <source>
        <dbReference type="ARBA" id="ARBA00003747"/>
    </source>
</evidence>
<evidence type="ECO:0000256" key="3">
    <source>
        <dbReference type="ARBA" id="ARBA00012513"/>
    </source>
</evidence>
<comment type="subunit">
    <text evidence="2">Component of the EKC/KEOPS complex composed of at least BUD32, CGI121, GON7, KAE1 and PCC1; the whole complex dimerizes.</text>
</comment>
<keyword evidence="12" id="KW-1185">Reference proteome</keyword>
<sequence>MADASRKNTFDEDIRRLRAAYQQKRDSTNLFPPVGNSIWDIDIDTVNGTVRYTYWFELDCGKLQCIRLLDIPGTLSGHILRLNQNLPPLDSGKDYEINGDEVVVLDNAPDPPDFEPDDEDITVELETLPIVSVDPTKHFTKKGKYRSEILNLLACQVFEKFNPRYVLGNVHTFTRYKSWILQVIDGLMALHSFGIVHRDLRIDNLVFTRDGLRTCIIDLESRWGNRLAPEVVKEPVLDAGWSERSDIFDLGHLVKGLIYGNTPVTSLVEWVVPAMLESVVEACTRESPADRPSLTELSRFRPSISRG</sequence>
<dbReference type="GO" id="GO:0005524">
    <property type="term" value="F:ATP binding"/>
    <property type="evidence" value="ECO:0007669"/>
    <property type="project" value="InterPro"/>
</dbReference>
<comment type="function">
    <text evidence="1">Component of the EKC/KEOPS complex that is required for the formation of a threonylcarbamoyl group on adenosine at position 37 (t(6)A37) in tRNAs that read codons beginning with adenine. The complex is probably involved in the transfer of the threonylcarbamoyl moiety of threonylcarbamoyl-AMP (TC-AMP) to the N6 group of A37. BUD32 has ATPase activity in the context of the EKC/KEOPS complex and likely plays a supporting role to the catalytic subunit KAE1. The EKC/KEOPS complex also promotes both telomere uncapping and telomere elongation. The complex is required for efficient recruitment of transcriptional coactivators.</text>
</comment>
<comment type="catalytic activity">
    <reaction evidence="9">
        <text>L-seryl-[protein] + ATP = O-phospho-L-seryl-[protein] + ADP + H(+)</text>
        <dbReference type="Rhea" id="RHEA:17989"/>
        <dbReference type="Rhea" id="RHEA-COMP:9863"/>
        <dbReference type="Rhea" id="RHEA-COMP:11604"/>
        <dbReference type="ChEBI" id="CHEBI:15378"/>
        <dbReference type="ChEBI" id="CHEBI:29999"/>
        <dbReference type="ChEBI" id="CHEBI:30616"/>
        <dbReference type="ChEBI" id="CHEBI:83421"/>
        <dbReference type="ChEBI" id="CHEBI:456216"/>
        <dbReference type="EC" id="2.7.11.1"/>
    </reaction>
</comment>
<dbReference type="OrthoDB" id="4062651at2759"/>
<proteinExistence type="predicted"/>
<feature type="domain" description="Protein kinase" evidence="10">
    <location>
        <begin position="28"/>
        <end position="304"/>
    </location>
</feature>
<dbReference type="Proteomes" id="UP000800041">
    <property type="component" value="Unassembled WGS sequence"/>
</dbReference>
<dbReference type="Gene3D" id="1.10.510.10">
    <property type="entry name" value="Transferase(Phosphotransferase) domain 1"/>
    <property type="match status" value="1"/>
</dbReference>
<dbReference type="GO" id="GO:0004674">
    <property type="term" value="F:protein serine/threonine kinase activity"/>
    <property type="evidence" value="ECO:0007669"/>
    <property type="project" value="UniProtKB-EC"/>
</dbReference>
<evidence type="ECO:0000313" key="12">
    <source>
        <dbReference type="Proteomes" id="UP000800041"/>
    </source>
</evidence>
<evidence type="ECO:0000256" key="9">
    <source>
        <dbReference type="ARBA" id="ARBA00048679"/>
    </source>
</evidence>
<evidence type="ECO:0000313" key="11">
    <source>
        <dbReference type="EMBL" id="KAF1990354.1"/>
    </source>
</evidence>
<evidence type="ECO:0000256" key="2">
    <source>
        <dbReference type="ARBA" id="ARBA00011534"/>
    </source>
</evidence>
<dbReference type="EMBL" id="ML977142">
    <property type="protein sequence ID" value="KAF1990354.1"/>
    <property type="molecule type" value="Genomic_DNA"/>
</dbReference>
<dbReference type="AlphaFoldDB" id="A0A6G1HBB4"/>